<name>A0A2G6KJ88_9BACT</name>
<evidence type="ECO:0000313" key="3">
    <source>
        <dbReference type="Proteomes" id="UP000230821"/>
    </source>
</evidence>
<proteinExistence type="predicted"/>
<sequence>MYNPETETLERLNIGNLQCLQPQKGYRFSLDAILLADFLSVKPDERLIDLGTGNGIIPLLVSVLHPVRQIVGLELQGRLQDLAQRNVRMNNLESRIHIRQGDLKEVSQMFHVGEFDVLCSNPPYRKIGSGRINPRSEQAIARHEIACQLEDLLTAAKFLIKPGGRVYLIYLPERLGELVSELRRYRLEPKKIRCVHTALQTPASLVLIESQRDASSGLALLPPLFLYDRDNIYSDEAKQILRETRDNC</sequence>
<dbReference type="SUPFAM" id="SSF53335">
    <property type="entry name" value="S-adenosyl-L-methionine-dependent methyltransferases"/>
    <property type="match status" value="1"/>
</dbReference>
<dbReference type="InterPro" id="IPR007848">
    <property type="entry name" value="Small_mtfrase_dom"/>
</dbReference>
<evidence type="ECO:0000313" key="2">
    <source>
        <dbReference type="EMBL" id="PIE34889.1"/>
    </source>
</evidence>
<reference evidence="2 3" key="1">
    <citation type="submission" date="2017-10" db="EMBL/GenBank/DDBJ databases">
        <title>Novel microbial diversity and functional potential in the marine mammal oral microbiome.</title>
        <authorList>
            <person name="Dudek N.K."/>
            <person name="Sun C.L."/>
            <person name="Burstein D."/>
            <person name="Kantor R.S."/>
            <person name="Aliaga Goltsman D.S."/>
            <person name="Bik E.M."/>
            <person name="Thomas B.C."/>
            <person name="Banfield J.F."/>
            <person name="Relman D.A."/>
        </authorList>
    </citation>
    <scope>NUCLEOTIDE SEQUENCE [LARGE SCALE GENOMIC DNA]</scope>
    <source>
        <strain evidence="2">DOLJORAL78_47_16</strain>
    </source>
</reference>
<gene>
    <name evidence="2" type="ORF">CSA56_06425</name>
</gene>
<organism evidence="2 3">
    <name type="scientific">candidate division KSB3 bacterium</name>
    <dbReference type="NCBI Taxonomy" id="2044937"/>
    <lineage>
        <taxon>Bacteria</taxon>
        <taxon>candidate division KSB3</taxon>
    </lineage>
</organism>
<dbReference type="Pfam" id="PF05175">
    <property type="entry name" value="MTS"/>
    <property type="match status" value="1"/>
</dbReference>
<dbReference type="EMBL" id="PDSK01000072">
    <property type="protein sequence ID" value="PIE34889.1"/>
    <property type="molecule type" value="Genomic_DNA"/>
</dbReference>
<dbReference type="Gene3D" id="3.40.50.150">
    <property type="entry name" value="Vaccinia Virus protein VP39"/>
    <property type="match status" value="1"/>
</dbReference>
<dbReference type="GO" id="GO:0008168">
    <property type="term" value="F:methyltransferase activity"/>
    <property type="evidence" value="ECO:0007669"/>
    <property type="project" value="UniProtKB-KW"/>
</dbReference>
<keyword evidence="2" id="KW-0808">Transferase</keyword>
<dbReference type="AlphaFoldDB" id="A0A2G6KJ88"/>
<dbReference type="CDD" id="cd02440">
    <property type="entry name" value="AdoMet_MTases"/>
    <property type="match status" value="1"/>
</dbReference>
<feature type="domain" description="Methyltransferase small" evidence="1">
    <location>
        <begin position="34"/>
        <end position="126"/>
    </location>
</feature>
<dbReference type="InterPro" id="IPR029063">
    <property type="entry name" value="SAM-dependent_MTases_sf"/>
</dbReference>
<dbReference type="GO" id="GO:0032259">
    <property type="term" value="P:methylation"/>
    <property type="evidence" value="ECO:0007669"/>
    <property type="project" value="UniProtKB-KW"/>
</dbReference>
<dbReference type="PANTHER" id="PTHR47739:SF1">
    <property type="entry name" value="TRNA1(VAL) (ADENINE(37)-N6)-METHYLTRANSFERASE"/>
    <property type="match status" value="1"/>
</dbReference>
<evidence type="ECO:0000259" key="1">
    <source>
        <dbReference type="Pfam" id="PF05175"/>
    </source>
</evidence>
<dbReference type="InterPro" id="IPR050210">
    <property type="entry name" value="tRNA_Adenine-N(6)_MTase"/>
</dbReference>
<keyword evidence="2" id="KW-0489">Methyltransferase</keyword>
<protein>
    <submittedName>
        <fullName evidence="2">SAM-dependent methyltransferase</fullName>
    </submittedName>
</protein>
<dbReference type="Proteomes" id="UP000230821">
    <property type="component" value="Unassembled WGS sequence"/>
</dbReference>
<dbReference type="PANTHER" id="PTHR47739">
    <property type="entry name" value="TRNA1(VAL) (ADENINE(37)-N6)-METHYLTRANSFERASE"/>
    <property type="match status" value="1"/>
</dbReference>
<accession>A0A2G6KJ88</accession>
<comment type="caution">
    <text evidence="2">The sequence shown here is derived from an EMBL/GenBank/DDBJ whole genome shotgun (WGS) entry which is preliminary data.</text>
</comment>